<reference evidence="2 3" key="1">
    <citation type="journal article" date="2017" name="BMC Genomics">
        <title>Comparative genomic and phylogenomic analyses of the Bifidobacteriaceae family.</title>
        <authorList>
            <person name="Lugli G.A."/>
            <person name="Milani C."/>
            <person name="Turroni F."/>
            <person name="Duranti S."/>
            <person name="Mancabelli L."/>
            <person name="Mangifesta M."/>
            <person name="Ferrario C."/>
            <person name="Modesto M."/>
            <person name="Mattarelli P."/>
            <person name="Jiri K."/>
            <person name="van Sinderen D."/>
            <person name="Ventura M."/>
        </authorList>
    </citation>
    <scope>NUCLEOTIDE SEQUENCE [LARGE SCALE GENOMIC DNA]</scope>
    <source>
        <strain evidence="2 3">DSM 24742</strain>
    </source>
</reference>
<dbReference type="SUPFAM" id="SSF81901">
    <property type="entry name" value="HCP-like"/>
    <property type="match status" value="1"/>
</dbReference>
<feature type="region of interest" description="Disordered" evidence="1">
    <location>
        <begin position="102"/>
        <end position="139"/>
    </location>
</feature>
<feature type="compositionally biased region" description="Polar residues" evidence="1">
    <location>
        <begin position="1"/>
        <end position="10"/>
    </location>
</feature>
<dbReference type="InterPro" id="IPR006597">
    <property type="entry name" value="Sel1-like"/>
</dbReference>
<gene>
    <name evidence="2" type="ORF">PSRA_1237</name>
</gene>
<dbReference type="RefSeq" id="WP_094661052.1">
    <property type="nucleotide sequence ID" value="NZ_MWWR01000010.1"/>
</dbReference>
<dbReference type="OrthoDB" id="3174934at2"/>
<dbReference type="SMART" id="SM00671">
    <property type="entry name" value="SEL1"/>
    <property type="match status" value="2"/>
</dbReference>
<accession>A0A261EWH3</accession>
<feature type="compositionally biased region" description="Acidic residues" evidence="1">
    <location>
        <begin position="103"/>
        <end position="112"/>
    </location>
</feature>
<name>A0A261EWH3_9BIFI</name>
<dbReference type="EMBL" id="MWWR01000010">
    <property type="protein sequence ID" value="OZG51195.1"/>
    <property type="molecule type" value="Genomic_DNA"/>
</dbReference>
<protein>
    <submittedName>
        <fullName evidence="2">Sel1 repeat protein</fullName>
    </submittedName>
</protein>
<keyword evidence="3" id="KW-1185">Reference proteome</keyword>
<dbReference type="PANTHER" id="PTHR11102:SF160">
    <property type="entry name" value="ERAD-ASSOCIATED E3 UBIQUITIN-PROTEIN LIGASE COMPONENT HRD3"/>
    <property type="match status" value="1"/>
</dbReference>
<evidence type="ECO:0000313" key="3">
    <source>
        <dbReference type="Proteomes" id="UP000216725"/>
    </source>
</evidence>
<dbReference type="InterPro" id="IPR011990">
    <property type="entry name" value="TPR-like_helical_dom_sf"/>
</dbReference>
<dbReference type="AlphaFoldDB" id="A0A261EWH3"/>
<sequence>MSDSTSNASNAPEEPGGEGDARDESGTRDARGSCESYRYVPPPDIPILELTGDWIEYDDPIAGIVPCLFLTYPVGAAPNPDEPAPRDRFDTYPSTAALLFPEEFGDTDDGADDATMPSATPRRGYRQYNSSTDSYTQDMQDPDGSIALRIGADFYTEGFETSLQALYQNRIDCFRVAEIMYRHAAGRGNLDAFMNLGYVYGYDRCDGSYCHSAFDLHRGETQESRDALAYQCLERATHRRHNGEALYKLGDLVKHGRGCERDLARALSLYRQAFESSRHDSPRVWGSAALRLGDAYADGRGCDVDFAEALRWYRLADTGLTLAVDAGDTWYERPLFHARASIADMEQELGL</sequence>
<comment type="caution">
    <text evidence="2">The sequence shown here is derived from an EMBL/GenBank/DDBJ whole genome shotgun (WGS) entry which is preliminary data.</text>
</comment>
<evidence type="ECO:0000256" key="1">
    <source>
        <dbReference type="SAM" id="MobiDB-lite"/>
    </source>
</evidence>
<organism evidence="2 3">
    <name type="scientific">Pseudoscardovia radai</name>
    <dbReference type="NCBI Taxonomy" id="987066"/>
    <lineage>
        <taxon>Bacteria</taxon>
        <taxon>Bacillati</taxon>
        <taxon>Actinomycetota</taxon>
        <taxon>Actinomycetes</taxon>
        <taxon>Bifidobacteriales</taxon>
        <taxon>Bifidobacteriaceae</taxon>
        <taxon>Pseudoscardovia</taxon>
    </lineage>
</organism>
<feature type="compositionally biased region" description="Polar residues" evidence="1">
    <location>
        <begin position="127"/>
        <end position="139"/>
    </location>
</feature>
<dbReference type="InterPro" id="IPR050767">
    <property type="entry name" value="Sel1_AlgK"/>
</dbReference>
<evidence type="ECO:0000313" key="2">
    <source>
        <dbReference type="EMBL" id="OZG51195.1"/>
    </source>
</evidence>
<dbReference type="Gene3D" id="1.25.40.10">
    <property type="entry name" value="Tetratricopeptide repeat domain"/>
    <property type="match status" value="1"/>
</dbReference>
<dbReference type="Pfam" id="PF08238">
    <property type="entry name" value="Sel1"/>
    <property type="match status" value="2"/>
</dbReference>
<feature type="region of interest" description="Disordered" evidence="1">
    <location>
        <begin position="1"/>
        <end position="42"/>
    </location>
</feature>
<dbReference type="PANTHER" id="PTHR11102">
    <property type="entry name" value="SEL-1-LIKE PROTEIN"/>
    <property type="match status" value="1"/>
</dbReference>
<feature type="compositionally biased region" description="Basic and acidic residues" evidence="1">
    <location>
        <begin position="19"/>
        <end position="32"/>
    </location>
</feature>
<dbReference type="Proteomes" id="UP000216725">
    <property type="component" value="Unassembled WGS sequence"/>
</dbReference>
<proteinExistence type="predicted"/>